<comment type="similarity">
    <text evidence="1">Belongs to the AHA1 family.</text>
</comment>
<evidence type="ECO:0000259" key="2">
    <source>
        <dbReference type="Pfam" id="PF08327"/>
    </source>
</evidence>
<name>H8GCV1_9PSEU</name>
<proteinExistence type="inferred from homology"/>
<feature type="domain" description="Activator of Hsp90 ATPase homologue 1/2-like C-terminal" evidence="2">
    <location>
        <begin position="26"/>
        <end position="157"/>
    </location>
</feature>
<sequence length="158" mass="18102">MTTKTRDTRIEAVADLPSIRIVRDFDAPPERVFRAWTDPDLAARWLGPKDLRMHIETWDARTGGGYHYTMWRGEEQVAEFYGSFHEVRVPSRLVQTFCYTGWPDSVSLEINTFDDLGGRTRVTNLSLHDSFRVRDAVLSSGMETGVTEGYATLDELLR</sequence>
<dbReference type="Pfam" id="PF08327">
    <property type="entry name" value="AHSA1"/>
    <property type="match status" value="1"/>
</dbReference>
<dbReference type="SUPFAM" id="SSF55961">
    <property type="entry name" value="Bet v1-like"/>
    <property type="match status" value="1"/>
</dbReference>
<dbReference type="RefSeq" id="WP_005438946.1">
    <property type="nucleotide sequence ID" value="NZ_CM001466.1"/>
</dbReference>
<dbReference type="HOGENOM" id="CLU_108923_6_3_11"/>
<dbReference type="Proteomes" id="UP000004705">
    <property type="component" value="Chromosome"/>
</dbReference>
<dbReference type="InterPro" id="IPR013538">
    <property type="entry name" value="ASHA1/2-like_C"/>
</dbReference>
<organism evidence="3 4">
    <name type="scientific">Saccharomonospora azurea NA-128</name>
    <dbReference type="NCBI Taxonomy" id="882081"/>
    <lineage>
        <taxon>Bacteria</taxon>
        <taxon>Bacillati</taxon>
        <taxon>Actinomycetota</taxon>
        <taxon>Actinomycetes</taxon>
        <taxon>Pseudonocardiales</taxon>
        <taxon>Pseudonocardiaceae</taxon>
        <taxon>Saccharomonospora</taxon>
    </lineage>
</organism>
<gene>
    <name evidence="3" type="ORF">SacazDRAFT_00840</name>
</gene>
<keyword evidence="4" id="KW-1185">Reference proteome</keyword>
<dbReference type="CDD" id="cd07826">
    <property type="entry name" value="SRPBCC_CalC_Aha1-like_9"/>
    <property type="match status" value="1"/>
</dbReference>
<evidence type="ECO:0000313" key="4">
    <source>
        <dbReference type="Proteomes" id="UP000004705"/>
    </source>
</evidence>
<accession>H8GCV1</accession>
<dbReference type="EMBL" id="CM001466">
    <property type="protein sequence ID" value="EHY87787.1"/>
    <property type="molecule type" value="Genomic_DNA"/>
</dbReference>
<protein>
    <recommendedName>
        <fullName evidence="2">Activator of Hsp90 ATPase homologue 1/2-like C-terminal domain-containing protein</fullName>
    </recommendedName>
</protein>
<dbReference type="OrthoDB" id="5185819at2"/>
<reference evidence="3 4" key="1">
    <citation type="journal article" date="2012" name="Stand. Genomic Sci.">
        <title>Genome sequence of the soil bacterium Saccharomonospora azurea type strain (NA-128(T)).</title>
        <authorList>
            <person name="Klenk H.P."/>
            <person name="Held B."/>
            <person name="Lucas S."/>
            <person name="Lapidus A."/>
            <person name="Copeland A."/>
            <person name="Hammon N."/>
            <person name="Pitluck S."/>
            <person name="Goodwin L.A."/>
            <person name="Han C."/>
            <person name="Tapia R."/>
            <person name="Brambilla E.M."/>
            <person name="Potter G."/>
            <person name="Land M."/>
            <person name="Ivanova N."/>
            <person name="Rohde M."/>
            <person name="Goker M."/>
            <person name="Detter J.C."/>
            <person name="Kyrpides N.C."/>
            <person name="Woyke T."/>
        </authorList>
    </citation>
    <scope>NUCLEOTIDE SEQUENCE [LARGE SCALE GENOMIC DNA]</scope>
    <source>
        <strain evidence="3 4">NA-128</strain>
    </source>
</reference>
<evidence type="ECO:0000313" key="3">
    <source>
        <dbReference type="EMBL" id="EHY87787.1"/>
    </source>
</evidence>
<dbReference type="InterPro" id="IPR023393">
    <property type="entry name" value="START-like_dom_sf"/>
</dbReference>
<evidence type="ECO:0000256" key="1">
    <source>
        <dbReference type="ARBA" id="ARBA00006817"/>
    </source>
</evidence>
<dbReference type="Gene3D" id="3.30.530.20">
    <property type="match status" value="1"/>
</dbReference>
<dbReference type="AlphaFoldDB" id="H8GCV1"/>